<reference evidence="12 13" key="1">
    <citation type="journal article" date="2020" name="Microbiol. Resour. Announc.">
        <title>Draft Genome Sequence of a Cladosporium Species Isolated from the Mesophotic Ascidian Didemnum maculosum.</title>
        <authorList>
            <person name="Gioti A."/>
            <person name="Siaperas R."/>
            <person name="Nikolaivits E."/>
            <person name="Le Goff G."/>
            <person name="Ouazzani J."/>
            <person name="Kotoulas G."/>
            <person name="Topakas E."/>
        </authorList>
    </citation>
    <scope>NUCLEOTIDE SEQUENCE [LARGE SCALE GENOMIC DNA]</scope>
    <source>
        <strain evidence="12 13">TM138-S3</strain>
    </source>
</reference>
<keyword evidence="5" id="KW-0862">Zinc</keyword>
<evidence type="ECO:0000313" key="13">
    <source>
        <dbReference type="Proteomes" id="UP000803884"/>
    </source>
</evidence>
<comment type="subcellular location">
    <subcellularLocation>
        <location evidence="1">Membrane</location>
        <topology evidence="1">Multi-pass membrane protein</topology>
    </subcellularLocation>
</comment>
<dbReference type="GO" id="GO:0006882">
    <property type="term" value="P:intracellular zinc ion homeostasis"/>
    <property type="evidence" value="ECO:0007669"/>
    <property type="project" value="TreeGrafter"/>
</dbReference>
<evidence type="ECO:0000256" key="6">
    <source>
        <dbReference type="ARBA" id="ARBA00022989"/>
    </source>
</evidence>
<comment type="caution">
    <text evidence="12">The sequence shown here is derived from an EMBL/GenBank/DDBJ whole genome shotgun (WGS) entry which is preliminary data.</text>
</comment>
<evidence type="ECO:0000256" key="7">
    <source>
        <dbReference type="ARBA" id="ARBA00023136"/>
    </source>
</evidence>
<protein>
    <submittedName>
        <fullName evidence="12">Uncharacterized protein</fullName>
    </submittedName>
</protein>
<evidence type="ECO:0000256" key="8">
    <source>
        <dbReference type="SAM" id="MobiDB-lite"/>
    </source>
</evidence>
<accession>A0AB34KB16</accession>
<evidence type="ECO:0000259" key="10">
    <source>
        <dbReference type="Pfam" id="PF01545"/>
    </source>
</evidence>
<dbReference type="InterPro" id="IPR058533">
    <property type="entry name" value="Cation_efflux_TM"/>
</dbReference>
<evidence type="ECO:0000259" key="11">
    <source>
        <dbReference type="Pfam" id="PF16916"/>
    </source>
</evidence>
<gene>
    <name evidence="12" type="ORF">WHR41_09164</name>
</gene>
<keyword evidence="6 9" id="KW-1133">Transmembrane helix</keyword>
<keyword evidence="13" id="KW-1185">Reference proteome</keyword>
<feature type="transmembrane region" description="Helical" evidence="9">
    <location>
        <begin position="204"/>
        <end position="226"/>
    </location>
</feature>
<evidence type="ECO:0000256" key="3">
    <source>
        <dbReference type="ARBA" id="ARBA00022448"/>
    </source>
</evidence>
<keyword evidence="3" id="KW-0813">Transport</keyword>
<dbReference type="AlphaFoldDB" id="A0AB34KB16"/>
<evidence type="ECO:0000313" key="12">
    <source>
        <dbReference type="EMBL" id="KAL1582282.1"/>
    </source>
</evidence>
<feature type="domain" description="Cation efflux protein cytoplasmic" evidence="11">
    <location>
        <begin position="268"/>
        <end position="342"/>
    </location>
</feature>
<feature type="domain" description="Cation efflux protein transmembrane" evidence="10">
    <location>
        <begin position="10"/>
        <end position="264"/>
    </location>
</feature>
<dbReference type="Pfam" id="PF16916">
    <property type="entry name" value="ZT_dimer"/>
    <property type="match status" value="1"/>
</dbReference>
<feature type="compositionally biased region" description="Basic and acidic residues" evidence="8">
    <location>
        <begin position="176"/>
        <end position="195"/>
    </location>
</feature>
<feature type="compositionally biased region" description="Basic and acidic residues" evidence="8">
    <location>
        <begin position="149"/>
        <end position="162"/>
    </location>
</feature>
<evidence type="ECO:0000256" key="4">
    <source>
        <dbReference type="ARBA" id="ARBA00022692"/>
    </source>
</evidence>
<dbReference type="NCBIfam" id="TIGR01297">
    <property type="entry name" value="CDF"/>
    <property type="match status" value="1"/>
</dbReference>
<evidence type="ECO:0000256" key="9">
    <source>
        <dbReference type="SAM" id="Phobius"/>
    </source>
</evidence>
<sequence>MTVLSRSRKLMIVIAISLAFFLAEISVGFYTGSLALVADAFHYLNDLVGFVVALVAFLAAERGNAPPEMTFGWQRATILGAFFNGVFLLALGVSIFLQSIERFVSVQPVENPLLVMIIGCVGFALNVVSAIILGHGMLPPSKTCISLDTDRRADHGDTHSHGEPNAAEPQTLPEVSRPHQEHRHALADDPSKGKPEHDLGIMGVLLHVAGDAANNIGVVIAGAIIWKTSSSGRYYADPAVSMAIAFMIFFSSIPIVKKSAIILLESAPPGVKAEDVGHDIMQVDGVLAVHELRIWRLNQGKALASAHIGIANTELSHFMSLAETINECFHAYGVHSVTLQPEVIPPNLTFASEGSAGPTETGAGLRERRVAADTCAIGCVAKSCEESVRSA</sequence>
<feature type="transmembrane region" description="Helical" evidence="9">
    <location>
        <begin position="43"/>
        <end position="60"/>
    </location>
</feature>
<dbReference type="InterPro" id="IPR002524">
    <property type="entry name" value="Cation_efflux"/>
</dbReference>
<dbReference type="PANTHER" id="PTHR45820:SF5">
    <property type="entry name" value="DIFFUSION FACILITATOR FAMILY METAL ION TRANSPORTER, PUTATIVE-RELATED"/>
    <property type="match status" value="1"/>
</dbReference>
<dbReference type="GO" id="GO:0016020">
    <property type="term" value="C:membrane"/>
    <property type="evidence" value="ECO:0007669"/>
    <property type="project" value="UniProtKB-SubCell"/>
</dbReference>
<evidence type="ECO:0000256" key="5">
    <source>
        <dbReference type="ARBA" id="ARBA00022833"/>
    </source>
</evidence>
<feature type="transmembrane region" description="Helical" evidence="9">
    <location>
        <begin position="238"/>
        <end position="256"/>
    </location>
</feature>
<dbReference type="InterPro" id="IPR036837">
    <property type="entry name" value="Cation_efflux_CTD_sf"/>
</dbReference>
<dbReference type="GeneID" id="96010606"/>
<keyword evidence="4 9" id="KW-0812">Transmembrane</keyword>
<feature type="region of interest" description="Disordered" evidence="8">
    <location>
        <begin position="149"/>
        <end position="195"/>
    </location>
</feature>
<feature type="transmembrane region" description="Helical" evidence="9">
    <location>
        <begin position="112"/>
        <end position="133"/>
    </location>
</feature>
<organism evidence="12 13">
    <name type="scientific">Cladosporium halotolerans</name>
    <dbReference type="NCBI Taxonomy" id="1052096"/>
    <lineage>
        <taxon>Eukaryota</taxon>
        <taxon>Fungi</taxon>
        <taxon>Dikarya</taxon>
        <taxon>Ascomycota</taxon>
        <taxon>Pezizomycotina</taxon>
        <taxon>Dothideomycetes</taxon>
        <taxon>Dothideomycetidae</taxon>
        <taxon>Cladosporiales</taxon>
        <taxon>Cladosporiaceae</taxon>
        <taxon>Cladosporium</taxon>
    </lineage>
</organism>
<comment type="similarity">
    <text evidence="2">Belongs to the cation diffusion facilitator (CDF) transporter (TC 2.A.4) family. SLC30A subfamily.</text>
</comment>
<dbReference type="Gene3D" id="1.20.1510.10">
    <property type="entry name" value="Cation efflux protein transmembrane domain"/>
    <property type="match status" value="1"/>
</dbReference>
<evidence type="ECO:0000256" key="1">
    <source>
        <dbReference type="ARBA" id="ARBA00004141"/>
    </source>
</evidence>
<name>A0AB34KB16_9PEZI</name>
<dbReference type="EMBL" id="JAAQHG020000055">
    <property type="protein sequence ID" value="KAL1582282.1"/>
    <property type="molecule type" value="Genomic_DNA"/>
</dbReference>
<feature type="transmembrane region" description="Helical" evidence="9">
    <location>
        <begin position="12"/>
        <end position="31"/>
    </location>
</feature>
<dbReference type="InterPro" id="IPR027470">
    <property type="entry name" value="Cation_efflux_CTD"/>
</dbReference>
<dbReference type="Proteomes" id="UP000803884">
    <property type="component" value="Unassembled WGS sequence"/>
</dbReference>
<proteinExistence type="inferred from homology"/>
<dbReference type="SUPFAM" id="SSF160240">
    <property type="entry name" value="Cation efflux protein cytoplasmic domain-like"/>
    <property type="match status" value="1"/>
</dbReference>
<dbReference type="SUPFAM" id="SSF161111">
    <property type="entry name" value="Cation efflux protein transmembrane domain-like"/>
    <property type="match status" value="1"/>
</dbReference>
<evidence type="ECO:0000256" key="2">
    <source>
        <dbReference type="ARBA" id="ARBA00008873"/>
    </source>
</evidence>
<feature type="transmembrane region" description="Helical" evidence="9">
    <location>
        <begin position="81"/>
        <end position="100"/>
    </location>
</feature>
<dbReference type="PANTHER" id="PTHR45820">
    <property type="entry name" value="FI23527P1"/>
    <property type="match status" value="1"/>
</dbReference>
<dbReference type="RefSeq" id="XP_069225389.1">
    <property type="nucleotide sequence ID" value="XM_069377768.1"/>
</dbReference>
<dbReference type="GO" id="GO:0005385">
    <property type="term" value="F:zinc ion transmembrane transporter activity"/>
    <property type="evidence" value="ECO:0007669"/>
    <property type="project" value="TreeGrafter"/>
</dbReference>
<keyword evidence="7 9" id="KW-0472">Membrane</keyword>
<dbReference type="InterPro" id="IPR027469">
    <property type="entry name" value="Cation_efflux_TMD_sf"/>
</dbReference>
<dbReference type="Pfam" id="PF01545">
    <property type="entry name" value="Cation_efflux"/>
    <property type="match status" value="1"/>
</dbReference>